<feature type="binding site" evidence="5">
    <location>
        <position position="65"/>
    </location>
    <ligand>
        <name>molybdate</name>
        <dbReference type="ChEBI" id="CHEBI:36264"/>
    </ligand>
</feature>
<reference evidence="7" key="2">
    <citation type="submission" date="2020-09" db="EMBL/GenBank/DDBJ databases">
        <authorList>
            <person name="Sun Q."/>
            <person name="Ohkuma M."/>
        </authorList>
    </citation>
    <scope>NUCLEOTIDE SEQUENCE</scope>
    <source>
        <strain evidence="7">JCM 12580</strain>
    </source>
</reference>
<dbReference type="NCBIfam" id="TIGR01256">
    <property type="entry name" value="modA"/>
    <property type="match status" value="1"/>
</dbReference>
<dbReference type="SUPFAM" id="SSF53850">
    <property type="entry name" value="Periplasmic binding protein-like II"/>
    <property type="match status" value="1"/>
</dbReference>
<keyword evidence="8" id="KW-1185">Reference proteome</keyword>
<evidence type="ECO:0000256" key="5">
    <source>
        <dbReference type="PIRSR" id="PIRSR004846-1"/>
    </source>
</evidence>
<evidence type="ECO:0000256" key="4">
    <source>
        <dbReference type="ARBA" id="ARBA00022729"/>
    </source>
</evidence>
<feature type="signal peptide" evidence="6">
    <location>
        <begin position="1"/>
        <end position="17"/>
    </location>
</feature>
<evidence type="ECO:0000256" key="1">
    <source>
        <dbReference type="ARBA" id="ARBA00009175"/>
    </source>
</evidence>
<evidence type="ECO:0000313" key="8">
    <source>
        <dbReference type="Proteomes" id="UP000658382"/>
    </source>
</evidence>
<dbReference type="Proteomes" id="UP000658382">
    <property type="component" value="Unassembled WGS sequence"/>
</dbReference>
<dbReference type="EMBL" id="BMNQ01000008">
    <property type="protein sequence ID" value="GGJ89690.1"/>
    <property type="molecule type" value="Genomic_DNA"/>
</dbReference>
<dbReference type="PIRSF" id="PIRSF004846">
    <property type="entry name" value="ModA"/>
    <property type="match status" value="1"/>
</dbReference>
<protein>
    <submittedName>
        <fullName evidence="7">Molybdate ABC transporter substrate-binding protein</fullName>
    </submittedName>
</protein>
<dbReference type="FunFam" id="3.40.190.10:FF:000035">
    <property type="entry name" value="Molybdate ABC transporter substrate-binding protein"/>
    <property type="match status" value="1"/>
</dbReference>
<keyword evidence="3 5" id="KW-0479">Metal-binding</keyword>
<evidence type="ECO:0000256" key="2">
    <source>
        <dbReference type="ARBA" id="ARBA00022505"/>
    </source>
</evidence>
<keyword evidence="2 5" id="KW-0500">Molybdenum</keyword>
<dbReference type="AlphaFoldDB" id="A0A917PRX2"/>
<dbReference type="RefSeq" id="WP_188632029.1">
    <property type="nucleotide sequence ID" value="NZ_BMNQ01000008.1"/>
</dbReference>
<feature type="binding site" evidence="5">
    <location>
        <position position="37"/>
    </location>
    <ligand>
        <name>molybdate</name>
        <dbReference type="ChEBI" id="CHEBI:36264"/>
    </ligand>
</feature>
<evidence type="ECO:0000256" key="6">
    <source>
        <dbReference type="SAM" id="SignalP"/>
    </source>
</evidence>
<evidence type="ECO:0000313" key="7">
    <source>
        <dbReference type="EMBL" id="GGJ89690.1"/>
    </source>
</evidence>
<comment type="similarity">
    <text evidence="1">Belongs to the bacterial solute-binding protein ModA family.</text>
</comment>
<comment type="caution">
    <text evidence="7">The sequence shown here is derived from an EMBL/GenBank/DDBJ whole genome shotgun (WGS) entry which is preliminary data.</text>
</comment>
<feature type="binding site" evidence="5">
    <location>
        <position position="147"/>
    </location>
    <ligand>
        <name>molybdate</name>
        <dbReference type="ChEBI" id="CHEBI:36264"/>
    </ligand>
</feature>
<name>A0A917PRX2_9BACI</name>
<dbReference type="InterPro" id="IPR005950">
    <property type="entry name" value="ModA"/>
</dbReference>
<gene>
    <name evidence="7" type="primary">modA</name>
    <name evidence="7" type="ORF">GCM10007063_10440</name>
</gene>
<dbReference type="GO" id="GO:0030973">
    <property type="term" value="F:molybdate ion binding"/>
    <property type="evidence" value="ECO:0007669"/>
    <property type="project" value="UniProtKB-ARBA"/>
</dbReference>
<dbReference type="GO" id="GO:0015689">
    <property type="term" value="P:molybdate ion transport"/>
    <property type="evidence" value="ECO:0007669"/>
    <property type="project" value="InterPro"/>
</dbReference>
<dbReference type="GO" id="GO:0046872">
    <property type="term" value="F:metal ion binding"/>
    <property type="evidence" value="ECO:0007669"/>
    <property type="project" value="UniProtKB-KW"/>
</dbReference>
<sequence>MRYVTFAFLIISTMFIAGCSSEQNTDETTLPVAAASSLSGTLSELKKAFESEHRDITLTLNYEASGKLSQQIRSGAPVDVFLTSDPKWMDRLAQEDAIVADTRIDFAQNSLVFVSSRNKSISASQLSDLPNMEVEQIAIGSPDSVSAGKYAKQAMTASGIWDNLEDRLIYTNNAQQTLTYIESGRAEFGIVCASDLTQSDLIKEIFPVDKALHEPIQYQAAVTSTSSTMEASKEFNQFLKTDKAQSILRENGFMD</sequence>
<dbReference type="PROSITE" id="PS51257">
    <property type="entry name" value="PROKAR_LIPOPROTEIN"/>
    <property type="match status" value="1"/>
</dbReference>
<dbReference type="InterPro" id="IPR050682">
    <property type="entry name" value="ModA/WtpA"/>
</dbReference>
<organism evidence="7 8">
    <name type="scientific">Lentibacillus kapialis</name>
    <dbReference type="NCBI Taxonomy" id="340214"/>
    <lineage>
        <taxon>Bacteria</taxon>
        <taxon>Bacillati</taxon>
        <taxon>Bacillota</taxon>
        <taxon>Bacilli</taxon>
        <taxon>Bacillales</taxon>
        <taxon>Bacillaceae</taxon>
        <taxon>Lentibacillus</taxon>
    </lineage>
</organism>
<dbReference type="GO" id="GO:1901359">
    <property type="term" value="F:tungstate binding"/>
    <property type="evidence" value="ECO:0007669"/>
    <property type="project" value="UniProtKB-ARBA"/>
</dbReference>
<accession>A0A917PRX2</accession>
<evidence type="ECO:0000256" key="3">
    <source>
        <dbReference type="ARBA" id="ARBA00022723"/>
    </source>
</evidence>
<proteinExistence type="inferred from homology"/>
<dbReference type="PANTHER" id="PTHR30632:SF0">
    <property type="entry name" value="SULFATE-BINDING PROTEIN"/>
    <property type="match status" value="1"/>
</dbReference>
<dbReference type="PANTHER" id="PTHR30632">
    <property type="entry name" value="MOLYBDATE-BINDING PERIPLASMIC PROTEIN"/>
    <property type="match status" value="1"/>
</dbReference>
<dbReference type="Gene3D" id="3.40.190.10">
    <property type="entry name" value="Periplasmic binding protein-like II"/>
    <property type="match status" value="2"/>
</dbReference>
<keyword evidence="4 6" id="KW-0732">Signal</keyword>
<dbReference type="Pfam" id="PF13531">
    <property type="entry name" value="SBP_bac_11"/>
    <property type="match status" value="1"/>
</dbReference>
<feature type="chain" id="PRO_5039555923" evidence="6">
    <location>
        <begin position="18"/>
        <end position="255"/>
    </location>
</feature>
<reference evidence="7" key="1">
    <citation type="journal article" date="2014" name="Int. J. Syst. Evol. Microbiol.">
        <title>Complete genome sequence of Corynebacterium casei LMG S-19264T (=DSM 44701T), isolated from a smear-ripened cheese.</title>
        <authorList>
            <consortium name="US DOE Joint Genome Institute (JGI-PGF)"/>
            <person name="Walter F."/>
            <person name="Albersmeier A."/>
            <person name="Kalinowski J."/>
            <person name="Ruckert C."/>
        </authorList>
    </citation>
    <scope>NUCLEOTIDE SEQUENCE</scope>
    <source>
        <strain evidence="7">JCM 12580</strain>
    </source>
</reference>